<dbReference type="SUPFAM" id="SSF53756">
    <property type="entry name" value="UDP-Glycosyltransferase/glycogen phosphorylase"/>
    <property type="match status" value="1"/>
</dbReference>
<organism evidence="3 4">
    <name type="scientific">Candidatus Fonsibacter lacus</name>
    <dbReference type="NCBI Taxonomy" id="2576439"/>
    <lineage>
        <taxon>Bacteria</taxon>
        <taxon>Pseudomonadati</taxon>
        <taxon>Pseudomonadota</taxon>
        <taxon>Alphaproteobacteria</taxon>
        <taxon>Candidatus Pelagibacterales</taxon>
        <taxon>Candidatus Pelagibacterales incertae sedis</taxon>
        <taxon>Candidatus Fonsibacter</taxon>
    </lineage>
</organism>
<dbReference type="PANTHER" id="PTHR45947">
    <property type="entry name" value="SULFOQUINOVOSYL TRANSFERASE SQD2"/>
    <property type="match status" value="1"/>
</dbReference>
<comment type="caution">
    <text evidence="3">The sequence shown here is derived from an EMBL/GenBank/DDBJ whole genome shotgun (WGS) entry which is preliminary data.</text>
</comment>
<gene>
    <name evidence="3" type="ORF">EBT44_02790</name>
</gene>
<dbReference type="InterPro" id="IPR001296">
    <property type="entry name" value="Glyco_trans_1"/>
</dbReference>
<reference evidence="3" key="1">
    <citation type="submission" date="2018-10" db="EMBL/GenBank/DDBJ databases">
        <title>Iterative Subtractive Binning of Freshwater Chronoseries Metagenomes Recovers Nearly Complete Genomes from over Four Hundred Novel Species.</title>
        <authorList>
            <person name="Rodriguez-R L.M."/>
            <person name="Tsementzi D."/>
            <person name="Luo C."/>
            <person name="Konstantinidis K.T."/>
        </authorList>
    </citation>
    <scope>NUCLEOTIDE SEQUENCE</scope>
    <source>
        <strain evidence="3">WB5_2A_028</strain>
    </source>
</reference>
<accession>A0A965LKL5</accession>
<evidence type="ECO:0000259" key="2">
    <source>
        <dbReference type="Pfam" id="PF13439"/>
    </source>
</evidence>
<sequence length="310" mass="34279">MRSLRKIIESFKPDVIHLASPFLLGEKIARLARELGIPTVAIFQTDLSGFAAAYGINSGMARRFIDSRLRKLHSEVTVTLAPSTSSLNYLNDLGVQNLKIWRRGVDTRSFSPNRKDEFLRQKWNPDANTVFVGYVGRLAPEKKIFNLSSISALRDTTEARVQLVFIGDGPSRQKLQEAFPDGVFMGKLSGKELYSAVASLDVVVTTGENETFCQVIQEAFASGVPVVAPAIGGPLDLVTPGFNGLLYPPGNRDELAHCVSELVNNADKRRLMGKNGYEEMQDRTWRQLTLDLLNHYVDASFSNAQISMVA</sequence>
<proteinExistence type="predicted"/>
<dbReference type="Gene3D" id="3.40.50.2000">
    <property type="entry name" value="Glycogen Phosphorylase B"/>
    <property type="match status" value="2"/>
</dbReference>
<evidence type="ECO:0000259" key="1">
    <source>
        <dbReference type="Pfam" id="PF00534"/>
    </source>
</evidence>
<evidence type="ECO:0000313" key="3">
    <source>
        <dbReference type="EMBL" id="NBR93758.1"/>
    </source>
</evidence>
<evidence type="ECO:0000313" key="4">
    <source>
        <dbReference type="Proteomes" id="UP000740727"/>
    </source>
</evidence>
<dbReference type="Pfam" id="PF00534">
    <property type="entry name" value="Glycos_transf_1"/>
    <property type="match status" value="1"/>
</dbReference>
<name>A0A965LKL5_9PROT</name>
<dbReference type="InterPro" id="IPR050194">
    <property type="entry name" value="Glycosyltransferase_grp1"/>
</dbReference>
<dbReference type="Proteomes" id="UP000740727">
    <property type="component" value="Unassembled WGS sequence"/>
</dbReference>
<feature type="domain" description="Glycosyl transferase family 1" evidence="1">
    <location>
        <begin position="117"/>
        <end position="278"/>
    </location>
</feature>
<protein>
    <submittedName>
        <fullName evidence="3">Glycosyltransferase family 1 protein</fullName>
    </submittedName>
</protein>
<dbReference type="Pfam" id="PF13439">
    <property type="entry name" value="Glyco_transf_4"/>
    <property type="match status" value="1"/>
</dbReference>
<dbReference type="CDD" id="cd03814">
    <property type="entry name" value="GT4-like"/>
    <property type="match status" value="1"/>
</dbReference>
<dbReference type="GO" id="GO:0016758">
    <property type="term" value="F:hexosyltransferase activity"/>
    <property type="evidence" value="ECO:0007669"/>
    <property type="project" value="TreeGrafter"/>
</dbReference>
<dbReference type="EMBL" id="RFXN01000023">
    <property type="protein sequence ID" value="NBR93758.1"/>
    <property type="molecule type" value="Genomic_DNA"/>
</dbReference>
<dbReference type="PANTHER" id="PTHR45947:SF3">
    <property type="entry name" value="SULFOQUINOVOSYL TRANSFERASE SQD2"/>
    <property type="match status" value="1"/>
</dbReference>
<dbReference type="InterPro" id="IPR028098">
    <property type="entry name" value="Glyco_trans_4-like_N"/>
</dbReference>
<dbReference type="AlphaFoldDB" id="A0A965LKL5"/>
<feature type="domain" description="Glycosyltransferase subfamily 4-like N-terminal" evidence="2">
    <location>
        <begin position="2"/>
        <end position="107"/>
    </location>
</feature>